<proteinExistence type="predicted"/>
<dbReference type="NCBIfam" id="TIGR03883">
    <property type="entry name" value="DUF2342_F420"/>
    <property type="match status" value="1"/>
</dbReference>
<dbReference type="AlphaFoldDB" id="A0A846U1J4"/>
<protein>
    <submittedName>
        <fullName evidence="1">Hydrolase</fullName>
    </submittedName>
</protein>
<dbReference type="Gene3D" id="1.20.150.30">
    <property type="entry name" value="Zincin-like metallopeptidase, N-terminal domain"/>
    <property type="match status" value="1"/>
</dbReference>
<dbReference type="EMBL" id="JAAVUN010000022">
    <property type="protein sequence ID" value="NKE10335.1"/>
    <property type="molecule type" value="Genomic_DNA"/>
</dbReference>
<evidence type="ECO:0000313" key="1">
    <source>
        <dbReference type="EMBL" id="NKE10335.1"/>
    </source>
</evidence>
<dbReference type="PANTHER" id="PTHR39420:SF1">
    <property type="entry name" value="HYDROLASE"/>
    <property type="match status" value="1"/>
</dbReference>
<dbReference type="PANTHER" id="PTHR39420">
    <property type="match status" value="1"/>
</dbReference>
<dbReference type="InterPro" id="IPR022454">
    <property type="entry name" value="CHP03883_F420-assoc"/>
</dbReference>
<comment type="caution">
    <text evidence="1">The sequence shown here is derived from an EMBL/GenBank/DDBJ whole genome shotgun (WGS) entry which is preliminary data.</text>
</comment>
<dbReference type="GO" id="GO:0016787">
    <property type="term" value="F:hydrolase activity"/>
    <property type="evidence" value="ECO:0007669"/>
    <property type="project" value="UniProtKB-KW"/>
</dbReference>
<gene>
    <name evidence="1" type="ORF">GTW58_10415</name>
</gene>
<reference evidence="1 2" key="1">
    <citation type="submission" date="2020-02" db="EMBL/GenBank/DDBJ databases">
        <authorList>
            <person name="Sun Q."/>
        </authorList>
    </citation>
    <scope>NUCLEOTIDE SEQUENCE [LARGE SCALE GENOMIC DNA]</scope>
    <source>
        <strain evidence="1 2">YIM 13062</strain>
    </source>
</reference>
<dbReference type="SUPFAM" id="SSF55486">
    <property type="entry name" value="Metalloproteases ('zincins'), catalytic domain"/>
    <property type="match status" value="1"/>
</dbReference>
<accession>A0A846U1J4</accession>
<dbReference type="Pfam" id="PF10103">
    <property type="entry name" value="Zincin_2"/>
    <property type="match status" value="1"/>
</dbReference>
<name>A0A846U1J4_9MICC</name>
<dbReference type="Proteomes" id="UP000521379">
    <property type="component" value="Unassembled WGS sequence"/>
</dbReference>
<dbReference type="NCBIfam" id="TIGR03624">
    <property type="entry name" value="putative hydrolase"/>
    <property type="match status" value="1"/>
</dbReference>
<dbReference type="InterPro" id="IPR042271">
    <property type="entry name" value="Zinicin_2_N"/>
</dbReference>
<evidence type="ECO:0000313" key="2">
    <source>
        <dbReference type="Proteomes" id="UP000521379"/>
    </source>
</evidence>
<sequence>MSIFETTPSRQDSGLIKWDLAAKVAAKTVTAGPTPPARAVQEAVASMRHYAEVSVDHVHQISGLEAARDLRDAPVVVVDRAGWSTANAATFKALLEPAMEGLATKYQQRASGKANNELTQWIGSRATAVETGVILGFLSTKVLGQYDPYAGLVSEDAERRHPGGRLMIVAPNVMEVEQELNVDPDDFRLWVCLHEQTHRVQFAAAPWLRDHMAATIHELSTSMTGDLDQMKTRLSRVATAVADELPAKVAGKLTGRAVPQAGDDLLGPMSAVLAPRERELMSNAVATMSLLEGHANWVMDNVDSTVVSSVKTIRRRFDRRRDLQTPGQRILRKVLGLDAKAEQYVQGQKFVTEVIEIAGRDGFNRVWESAENLPVAREIRHPQEWVDRVLA</sequence>
<keyword evidence="2" id="KW-1185">Reference proteome</keyword>
<organism evidence="1 2">
    <name type="scientific">Kocuria subflava</name>
    <dbReference type="NCBI Taxonomy" id="1736139"/>
    <lineage>
        <taxon>Bacteria</taxon>
        <taxon>Bacillati</taxon>
        <taxon>Actinomycetota</taxon>
        <taxon>Actinomycetes</taxon>
        <taxon>Micrococcales</taxon>
        <taxon>Micrococcaceae</taxon>
        <taxon>Kocuria</taxon>
    </lineage>
</organism>
<dbReference type="RefSeq" id="WP_052209358.1">
    <property type="nucleotide sequence ID" value="NZ_JAAVUN010000022.1"/>
</dbReference>
<keyword evidence="1" id="KW-0378">Hydrolase</keyword>
<dbReference type="InterPro" id="IPR018766">
    <property type="entry name" value="Zinicin_2"/>
</dbReference>